<reference evidence="2" key="1">
    <citation type="journal article" date="2023" name="Front. Mar. Sci.">
        <title>A new Merluccius polli reference genome to investigate the effects of global change in West African waters.</title>
        <authorList>
            <person name="Mateo J.L."/>
            <person name="Blanco-Fernandez C."/>
            <person name="Garcia-Vazquez E."/>
            <person name="Machado-Schiaffino G."/>
        </authorList>
    </citation>
    <scope>NUCLEOTIDE SEQUENCE</scope>
    <source>
        <strain evidence="2">C29</strain>
        <tissue evidence="2">Fin</tissue>
    </source>
</reference>
<evidence type="ECO:0000313" key="3">
    <source>
        <dbReference type="Proteomes" id="UP001174136"/>
    </source>
</evidence>
<feature type="compositionally biased region" description="Acidic residues" evidence="1">
    <location>
        <begin position="124"/>
        <end position="134"/>
    </location>
</feature>
<dbReference type="AlphaFoldDB" id="A0AA47M0C8"/>
<sequence>MNLQHNAAMHPQLRDEETLVIENAIRLAIDSIINVLYSVNGARSREYERVLADRDREIRRLSVREKDFERELRLVRRQGCSCRLYGGGGDDDDDQQHCSAFPGQDLQDPDCGEPRPGCGGGGGDGDEEDDDGGADAADEMAAAAAAAHGQCEISFSLGLFDASPSQVSIQSQDLAAPLPAIRPAFQPTPVSHTPESVDPLEGKQTLSSSLVIKEEPSDMDAICESSDGHSRTGNAGIRLHDILLSRWSPCHLNGTYLVLTTWRRVHLGRIPSLLNSIHVSLTCVLSLHLSPPHRECMERLLLCILAQCLRDPYFQFKRGLRSNEISNKRLGMHPWGGGVNI</sequence>
<evidence type="ECO:0000256" key="1">
    <source>
        <dbReference type="SAM" id="MobiDB-lite"/>
    </source>
</evidence>
<dbReference type="Proteomes" id="UP001174136">
    <property type="component" value="Unassembled WGS sequence"/>
</dbReference>
<dbReference type="EMBL" id="JAOPHQ010006554">
    <property type="protein sequence ID" value="KAK0131264.1"/>
    <property type="molecule type" value="Genomic_DNA"/>
</dbReference>
<keyword evidence="3" id="KW-1185">Reference proteome</keyword>
<accession>A0AA47M0C8</accession>
<protein>
    <submittedName>
        <fullName evidence="2">Uncharacterized protein</fullName>
    </submittedName>
</protein>
<organism evidence="2 3">
    <name type="scientific">Merluccius polli</name>
    <name type="common">Benguela hake</name>
    <name type="synonym">Merluccius cadenati</name>
    <dbReference type="NCBI Taxonomy" id="89951"/>
    <lineage>
        <taxon>Eukaryota</taxon>
        <taxon>Metazoa</taxon>
        <taxon>Chordata</taxon>
        <taxon>Craniata</taxon>
        <taxon>Vertebrata</taxon>
        <taxon>Euteleostomi</taxon>
        <taxon>Actinopterygii</taxon>
        <taxon>Neopterygii</taxon>
        <taxon>Teleostei</taxon>
        <taxon>Neoteleostei</taxon>
        <taxon>Acanthomorphata</taxon>
        <taxon>Zeiogadaria</taxon>
        <taxon>Gadariae</taxon>
        <taxon>Gadiformes</taxon>
        <taxon>Gadoidei</taxon>
        <taxon>Merlucciidae</taxon>
        <taxon>Merluccius</taxon>
    </lineage>
</organism>
<proteinExistence type="predicted"/>
<evidence type="ECO:0000313" key="2">
    <source>
        <dbReference type="EMBL" id="KAK0131264.1"/>
    </source>
</evidence>
<comment type="caution">
    <text evidence="2">The sequence shown here is derived from an EMBL/GenBank/DDBJ whole genome shotgun (WGS) entry which is preliminary data.</text>
</comment>
<gene>
    <name evidence="2" type="ORF">N1851_034021</name>
</gene>
<feature type="region of interest" description="Disordered" evidence="1">
    <location>
        <begin position="90"/>
        <end position="134"/>
    </location>
</feature>
<name>A0AA47M0C8_MERPO</name>